<dbReference type="EMBL" id="CP144694">
    <property type="protein sequence ID" value="WVZ03645.1"/>
    <property type="molecule type" value="Genomic_DNA"/>
</dbReference>
<proteinExistence type="predicted"/>
<organism evidence="2 3">
    <name type="scientific">Vigna mungo</name>
    <name type="common">Black gram</name>
    <name type="synonym">Phaseolus mungo</name>
    <dbReference type="NCBI Taxonomy" id="3915"/>
    <lineage>
        <taxon>Eukaryota</taxon>
        <taxon>Viridiplantae</taxon>
        <taxon>Streptophyta</taxon>
        <taxon>Embryophyta</taxon>
        <taxon>Tracheophyta</taxon>
        <taxon>Spermatophyta</taxon>
        <taxon>Magnoliopsida</taxon>
        <taxon>eudicotyledons</taxon>
        <taxon>Gunneridae</taxon>
        <taxon>Pentapetalae</taxon>
        <taxon>rosids</taxon>
        <taxon>fabids</taxon>
        <taxon>Fabales</taxon>
        <taxon>Fabaceae</taxon>
        <taxon>Papilionoideae</taxon>
        <taxon>50 kb inversion clade</taxon>
        <taxon>NPAAA clade</taxon>
        <taxon>indigoferoid/millettioid clade</taxon>
        <taxon>Phaseoleae</taxon>
        <taxon>Vigna</taxon>
    </lineage>
</organism>
<dbReference type="AlphaFoldDB" id="A0AAQ3N4V0"/>
<protein>
    <submittedName>
        <fullName evidence="2">Uncharacterized protein</fullName>
    </submittedName>
</protein>
<evidence type="ECO:0000256" key="1">
    <source>
        <dbReference type="SAM" id="MobiDB-lite"/>
    </source>
</evidence>
<dbReference type="Proteomes" id="UP001374535">
    <property type="component" value="Chromosome 7"/>
</dbReference>
<feature type="region of interest" description="Disordered" evidence="1">
    <location>
        <begin position="29"/>
        <end position="57"/>
    </location>
</feature>
<evidence type="ECO:0000313" key="3">
    <source>
        <dbReference type="Proteomes" id="UP001374535"/>
    </source>
</evidence>
<gene>
    <name evidence="2" type="ORF">V8G54_024451</name>
</gene>
<feature type="compositionally biased region" description="Acidic residues" evidence="1">
    <location>
        <begin position="30"/>
        <end position="40"/>
    </location>
</feature>
<name>A0AAQ3N4V0_VIGMU</name>
<sequence>MNETIVVSEERCEGHHVVEGEIECKREVNDDANDDLNDDVGDVRRLSSSGEDVNDDAGNVCMEGLVDVHVDCDIKEEVGDGVGNLQVDVQSDGPSWIQMSDNDVDDGINSDNHRGLSNDDLESEELDSGAKSDGKDDEDEGYGKFVTFCMPKQW</sequence>
<evidence type="ECO:0000313" key="2">
    <source>
        <dbReference type="EMBL" id="WVZ03645.1"/>
    </source>
</evidence>
<accession>A0AAQ3N4V0</accession>
<feature type="compositionally biased region" description="Polar residues" evidence="1">
    <location>
        <begin position="87"/>
        <end position="101"/>
    </location>
</feature>
<reference evidence="2 3" key="1">
    <citation type="journal article" date="2023" name="Life. Sci Alliance">
        <title>Evolutionary insights into 3D genome organization and epigenetic landscape of Vigna mungo.</title>
        <authorList>
            <person name="Junaid A."/>
            <person name="Singh B."/>
            <person name="Bhatia S."/>
        </authorList>
    </citation>
    <scope>NUCLEOTIDE SEQUENCE [LARGE SCALE GENOMIC DNA]</scope>
    <source>
        <strain evidence="2">Urdbean</strain>
    </source>
</reference>
<feature type="region of interest" description="Disordered" evidence="1">
    <location>
        <begin position="83"/>
        <end position="142"/>
    </location>
</feature>
<keyword evidence="3" id="KW-1185">Reference proteome</keyword>